<dbReference type="InterPro" id="IPR038765">
    <property type="entry name" value="Papain-like_cys_pep_sf"/>
</dbReference>
<dbReference type="PANTHER" id="PTHR47053">
    <property type="entry name" value="MUREIN DD-ENDOPEPTIDASE MEPH-RELATED"/>
    <property type="match status" value="1"/>
</dbReference>
<keyword evidence="4" id="KW-0788">Thiol protease</keyword>
<keyword evidence="3" id="KW-0378">Hydrolase</keyword>
<dbReference type="InterPro" id="IPR000064">
    <property type="entry name" value="NLP_P60_dom"/>
</dbReference>
<dbReference type="PROSITE" id="PS51935">
    <property type="entry name" value="NLPC_P60"/>
    <property type="match status" value="1"/>
</dbReference>
<dbReference type="Gene3D" id="3.90.1720.10">
    <property type="entry name" value="endopeptidase domain like (from Nostoc punctiforme)"/>
    <property type="match status" value="1"/>
</dbReference>
<dbReference type="InterPro" id="IPR051202">
    <property type="entry name" value="Peptidase_C40"/>
</dbReference>
<keyword evidence="5" id="KW-1133">Transmembrane helix</keyword>
<feature type="domain" description="NlpC/P60" evidence="6">
    <location>
        <begin position="263"/>
        <end position="390"/>
    </location>
</feature>
<dbReference type="SMART" id="SM00287">
    <property type="entry name" value="SH3b"/>
    <property type="match status" value="2"/>
</dbReference>
<evidence type="ECO:0000313" key="8">
    <source>
        <dbReference type="Proteomes" id="UP001428290"/>
    </source>
</evidence>
<reference evidence="7 8" key="1">
    <citation type="submission" date="2024-02" db="EMBL/GenBank/DDBJ databases">
        <title>Herpetosiphon gulosus NBRC 112829.</title>
        <authorList>
            <person name="Ichikawa N."/>
            <person name="Katano-Makiyama Y."/>
            <person name="Hidaka K."/>
        </authorList>
    </citation>
    <scope>NUCLEOTIDE SEQUENCE [LARGE SCALE GENOMIC DNA]</scope>
    <source>
        <strain evidence="7 8">NBRC 112829</strain>
    </source>
</reference>
<dbReference type="Gene3D" id="2.30.30.40">
    <property type="entry name" value="SH3 Domains"/>
    <property type="match status" value="2"/>
</dbReference>
<evidence type="ECO:0000256" key="4">
    <source>
        <dbReference type="ARBA" id="ARBA00022807"/>
    </source>
</evidence>
<feature type="transmembrane region" description="Helical" evidence="5">
    <location>
        <begin position="16"/>
        <end position="35"/>
    </location>
</feature>
<dbReference type="InterPro" id="IPR003646">
    <property type="entry name" value="SH3-like_bac-type"/>
</dbReference>
<evidence type="ECO:0000256" key="1">
    <source>
        <dbReference type="ARBA" id="ARBA00007074"/>
    </source>
</evidence>
<evidence type="ECO:0000256" key="5">
    <source>
        <dbReference type="SAM" id="Phobius"/>
    </source>
</evidence>
<gene>
    <name evidence="7" type="ORF">Hgul01_00241</name>
</gene>
<proteinExistence type="inferred from homology"/>
<evidence type="ECO:0000259" key="6">
    <source>
        <dbReference type="PROSITE" id="PS51935"/>
    </source>
</evidence>
<keyword evidence="8" id="KW-1185">Reference proteome</keyword>
<comment type="similarity">
    <text evidence="1">Belongs to the peptidase C40 family.</text>
</comment>
<protein>
    <recommendedName>
        <fullName evidence="6">NlpC/P60 domain-containing protein</fullName>
    </recommendedName>
</protein>
<evidence type="ECO:0000256" key="3">
    <source>
        <dbReference type="ARBA" id="ARBA00022801"/>
    </source>
</evidence>
<keyword evidence="5" id="KW-0812">Transmembrane</keyword>
<keyword evidence="5" id="KW-0472">Membrane</keyword>
<comment type="caution">
    <text evidence="7">The sequence shown here is derived from an EMBL/GenBank/DDBJ whole genome shotgun (WGS) entry which is preliminary data.</text>
</comment>
<keyword evidence="2" id="KW-0645">Protease</keyword>
<dbReference type="Pfam" id="PF08239">
    <property type="entry name" value="SH3_3"/>
    <property type="match status" value="2"/>
</dbReference>
<dbReference type="RefSeq" id="WP_345720113.1">
    <property type="nucleotide sequence ID" value="NZ_BAABRU010000001.1"/>
</dbReference>
<name>A0ABP9WTK1_9CHLR</name>
<dbReference type="Pfam" id="PF00877">
    <property type="entry name" value="NLPC_P60"/>
    <property type="match status" value="1"/>
</dbReference>
<dbReference type="Proteomes" id="UP001428290">
    <property type="component" value="Unassembled WGS sequence"/>
</dbReference>
<evidence type="ECO:0000256" key="2">
    <source>
        <dbReference type="ARBA" id="ARBA00022670"/>
    </source>
</evidence>
<dbReference type="EMBL" id="BAABRU010000001">
    <property type="protein sequence ID" value="GAA5526469.1"/>
    <property type="molecule type" value="Genomic_DNA"/>
</dbReference>
<organism evidence="7 8">
    <name type="scientific">Herpetosiphon gulosus</name>
    <dbReference type="NCBI Taxonomy" id="1973496"/>
    <lineage>
        <taxon>Bacteria</taxon>
        <taxon>Bacillati</taxon>
        <taxon>Chloroflexota</taxon>
        <taxon>Chloroflexia</taxon>
        <taxon>Herpetosiphonales</taxon>
        <taxon>Herpetosiphonaceae</taxon>
        <taxon>Herpetosiphon</taxon>
    </lineage>
</organism>
<sequence length="391" mass="42323">MPRLPILARDRRRLQIAGLLLGAGLTVPLLLWWTFPTTSPTPIGATTTPQIVRVGATLDAPIPADWQAPVLNPELEAQALNIPETLPLTASVLFYDSISADTVFTTTIAGLVASEELNLRDGPSVDYLPMAILLNTTPLTVVGRFEGWLQVVTPQRALGWVDDSYVALASSAQALPQVNLHADPNPALIAGLTVERANVRAEPQTEAEIITTLAAEHGQVNLLQQREGWFNVRTNNGTEGWVAAELLQADAYILRRVPTLSASPNALEAVRLARKYVGYPYVWGGETPRGGFDCSGLVLYVYGKLGIDMPHSAAEQWTGGYGEKVASRRDLVPGDIVFFKNTYKKGVSHVGIYAGNGKVIQALSESLGIRVSDLSNSYWSSRYVGAIRPFP</sequence>
<accession>A0ABP9WTK1</accession>
<evidence type="ECO:0000313" key="7">
    <source>
        <dbReference type="EMBL" id="GAA5526469.1"/>
    </source>
</evidence>
<dbReference type="SUPFAM" id="SSF54001">
    <property type="entry name" value="Cysteine proteinases"/>
    <property type="match status" value="1"/>
</dbReference>
<dbReference type="PANTHER" id="PTHR47053:SF1">
    <property type="entry name" value="MUREIN DD-ENDOPEPTIDASE MEPH-RELATED"/>
    <property type="match status" value="1"/>
</dbReference>